<organism evidence="1 2">
    <name type="scientific">Araneus ventricosus</name>
    <name type="common">Orbweaver spider</name>
    <name type="synonym">Epeira ventricosa</name>
    <dbReference type="NCBI Taxonomy" id="182803"/>
    <lineage>
        <taxon>Eukaryota</taxon>
        <taxon>Metazoa</taxon>
        <taxon>Ecdysozoa</taxon>
        <taxon>Arthropoda</taxon>
        <taxon>Chelicerata</taxon>
        <taxon>Arachnida</taxon>
        <taxon>Araneae</taxon>
        <taxon>Araneomorphae</taxon>
        <taxon>Entelegynae</taxon>
        <taxon>Araneoidea</taxon>
        <taxon>Araneidae</taxon>
        <taxon>Araneus</taxon>
    </lineage>
</organism>
<evidence type="ECO:0000313" key="1">
    <source>
        <dbReference type="EMBL" id="GBL84205.1"/>
    </source>
</evidence>
<dbReference type="EMBL" id="BGPR01000036">
    <property type="protein sequence ID" value="GBL84205.1"/>
    <property type="molecule type" value="Genomic_DNA"/>
</dbReference>
<accession>A0A4Y2AYP3</accession>
<protein>
    <submittedName>
        <fullName evidence="1">Uncharacterized protein</fullName>
    </submittedName>
</protein>
<reference evidence="1 2" key="1">
    <citation type="journal article" date="2019" name="Sci. Rep.">
        <title>Orb-weaving spider Araneus ventricosus genome elucidates the spidroin gene catalogue.</title>
        <authorList>
            <person name="Kono N."/>
            <person name="Nakamura H."/>
            <person name="Ohtoshi R."/>
            <person name="Moran D.A.P."/>
            <person name="Shinohara A."/>
            <person name="Yoshida Y."/>
            <person name="Fujiwara M."/>
            <person name="Mori M."/>
            <person name="Tomita M."/>
            <person name="Arakawa K."/>
        </authorList>
    </citation>
    <scope>NUCLEOTIDE SEQUENCE [LARGE SCALE GENOMIC DNA]</scope>
</reference>
<dbReference type="AlphaFoldDB" id="A0A4Y2AYP3"/>
<evidence type="ECO:0000313" key="2">
    <source>
        <dbReference type="Proteomes" id="UP000499080"/>
    </source>
</evidence>
<proteinExistence type="predicted"/>
<name>A0A4Y2AYP3_ARAVE</name>
<gene>
    <name evidence="1" type="ORF">AVEN_118605_1</name>
</gene>
<dbReference type="Proteomes" id="UP000499080">
    <property type="component" value="Unassembled WGS sequence"/>
</dbReference>
<comment type="caution">
    <text evidence="1">The sequence shown here is derived from an EMBL/GenBank/DDBJ whole genome shotgun (WGS) entry which is preliminary data.</text>
</comment>
<sequence length="167" mass="19419">MSQHLVNCAITKVFICRQGLQGKFYSVQHKTDKNSRGRPLEAWNVAKEMKVNKTDFLDFLFACPAAVQRRLGCKRVAKNINALESNMKHDSTSCKVRYRQILFRKISEGERVRFICGIIKHGICIVPEIWSTDMNIAKDEKRNSQSKTITHMHLYILICHLSRLRIR</sequence>
<keyword evidence="2" id="KW-1185">Reference proteome</keyword>